<feature type="coiled-coil region" evidence="9">
    <location>
        <begin position="269"/>
        <end position="552"/>
    </location>
</feature>
<dbReference type="InterPro" id="IPR013083">
    <property type="entry name" value="Znf_RING/FYVE/PHD"/>
</dbReference>
<evidence type="ECO:0000313" key="14">
    <source>
        <dbReference type="Proteomes" id="UP000419144"/>
    </source>
</evidence>
<feature type="region of interest" description="Disordered" evidence="10">
    <location>
        <begin position="186"/>
        <end position="206"/>
    </location>
</feature>
<evidence type="ECO:0000256" key="10">
    <source>
        <dbReference type="SAM" id="MobiDB-lite"/>
    </source>
</evidence>
<dbReference type="InterPro" id="IPR023088">
    <property type="entry name" value="PDEase"/>
</dbReference>
<dbReference type="CDD" id="cd00065">
    <property type="entry name" value="FYVE_like_SF"/>
    <property type="match status" value="1"/>
</dbReference>
<proteinExistence type="predicted"/>
<evidence type="ECO:0000256" key="3">
    <source>
        <dbReference type="ARBA" id="ARBA00022801"/>
    </source>
</evidence>
<dbReference type="PANTHER" id="PTHR11347">
    <property type="entry name" value="CYCLIC NUCLEOTIDE PHOSPHODIESTERASE"/>
    <property type="match status" value="1"/>
</dbReference>
<evidence type="ECO:0000256" key="2">
    <source>
        <dbReference type="ARBA" id="ARBA00022771"/>
    </source>
</evidence>
<dbReference type="InterPro" id="IPR003607">
    <property type="entry name" value="HD/PDEase_dom"/>
</dbReference>
<feature type="binding site" evidence="7">
    <location>
        <position position="758"/>
    </location>
    <ligand>
        <name>Zn(2+)</name>
        <dbReference type="ChEBI" id="CHEBI:29105"/>
        <label>1</label>
    </ligand>
</feature>
<sequence length="1189" mass="132191">MMSHNLGTASPHARVSHTVLGTYQGHEDRSAHRKLRKRRRRLGPSIPLLVSHLCTCICTSAHSSTLGSTIAFLCTSDHRSPFPHTTSSLSVLASCPLRRQDAAVCAMSLMPGYPVPRAHWVGSAEMCASCSKRFSFFTSKENCPCCGRLFCSSCLSAQCVLSPAAPPKAVCLDCFRKAQDWRLSQLERQQQQSSTQADGGAVTPPVSTSMMTLESKLSALEEELDRVKANARHLREENDSLIDLLAAKDTCILKLREELMNNGVSAGTAAQFEEKLRAELQDAKNEKESMERLLNETQQRVASVAQANDAMRAQIQEHMQAKAEWESLEAKLKSELQNANDMTAQSLEELRELRATVNTTNAHSDEQIRQLSAKLQSIVETNSQLQEDYDRNVEALRTAEQTRIASDVQHDKEMQRLREDLATATAALTQTQTQYEQQQLCAMKASDDAATAIVAQKQREIDTLNEQLALSSATTKRLQGELDCAVKEAARLREEGALKAMDASTVTSERYTQMECQTSASQQELQRQQEENARLRVDLAEEERLVTKLQRACLQTATIVRDELDHIRGKLAETKLVYEEGQRSWQEGLRELRAVLRVVAQQRALEAAPTAALATGAVRNDAGMPKSRWAQPTIIEELQYPNVSEIDIAAIEPVSGLEMWEFDTVAEAQRGGEADVLLRVGYQIVLNLHLFPDRASLHRWVCFLATVQANYRDNPYHNRVHAADVLQGVYALICSCPGLLAHMTTVEKRAVLFAAAVHDIRHPGRSEMFLKNTFDATYMLYSGLQVLEQMHTATAFHLLITPDLDFTRGNMDDTEALQFHSLVAALIGCTFMGRHASLMEQWSRPLQDGKTYDVASAADRQQVLSLFLHAADIGAQARGLVVALKWLGIVEEMCAQGDEEAARGLPLSPGSSRSASLERGQIFFMEMFVVPLFDVVHQMFPSIESPVRNLRVVHAHYCALLQETRAFPPPVQYRTVTEPANTSAETPGAEILAAREAVVEKQEEAVEQSLHRLREATAAVMGREKLVREREAALITAEASFKSQLNEKPPAASSIDDEELLRAINTVMAREAEVQRRVEEVETMTAALEERETVACRLSEQLAAIAEKINRRRQVLRYREARVRELEAALRGERASELSSSDYVRARTCGSVAKRPSTAAPLGRLSPSSVKVVKLETALEKLTSALRYM</sequence>
<feature type="domain" description="FYVE-type" evidence="11">
    <location>
        <begin position="121"/>
        <end position="179"/>
    </location>
</feature>
<reference evidence="13" key="1">
    <citation type="submission" date="2019-11" db="EMBL/GenBank/DDBJ databases">
        <title>Leishmania tarentolae CDS.</title>
        <authorList>
            <person name="Goto Y."/>
            <person name="Yamagishi J."/>
        </authorList>
    </citation>
    <scope>NUCLEOTIDE SEQUENCE [LARGE SCALE GENOMIC DNA]</scope>
    <source>
        <strain evidence="13">Parrot Tar II</strain>
    </source>
</reference>
<dbReference type="GO" id="GO:0007165">
    <property type="term" value="P:signal transduction"/>
    <property type="evidence" value="ECO:0007669"/>
    <property type="project" value="InterPro"/>
</dbReference>
<dbReference type="VEuPathDB" id="TriTrypDB:LtaPh_2928900"/>
<dbReference type="PRINTS" id="PR00387">
    <property type="entry name" value="PDIESTERASE1"/>
</dbReference>
<evidence type="ECO:0000256" key="9">
    <source>
        <dbReference type="SAM" id="Coils"/>
    </source>
</evidence>
<feature type="binding site" evidence="7">
    <location>
        <position position="759"/>
    </location>
    <ligand>
        <name>Zn(2+)</name>
        <dbReference type="ChEBI" id="CHEBI:29105"/>
        <label>2</label>
    </ligand>
</feature>
<name>A0A640KNC6_LEITA</name>
<dbReference type="Gene3D" id="1.10.1300.10">
    <property type="entry name" value="3'5'-cyclic nucleotide phosphodiesterase, catalytic domain"/>
    <property type="match status" value="1"/>
</dbReference>
<keyword evidence="9" id="KW-0175">Coiled coil</keyword>
<dbReference type="GO" id="GO:0008270">
    <property type="term" value="F:zinc ion binding"/>
    <property type="evidence" value="ECO:0007669"/>
    <property type="project" value="UniProtKB-KW"/>
</dbReference>
<evidence type="ECO:0000259" key="12">
    <source>
        <dbReference type="PROSITE" id="PS51845"/>
    </source>
</evidence>
<evidence type="ECO:0000256" key="8">
    <source>
        <dbReference type="PROSITE-ProRule" id="PRU00091"/>
    </source>
</evidence>
<feature type="active site" description="Proton donor" evidence="5">
    <location>
        <position position="717"/>
    </location>
</feature>
<evidence type="ECO:0000256" key="5">
    <source>
        <dbReference type="PIRSR" id="PIRSR623088-1"/>
    </source>
</evidence>
<feature type="binding site" evidence="7">
    <location>
        <position position="759"/>
    </location>
    <ligand>
        <name>Zn(2+)</name>
        <dbReference type="ChEBI" id="CHEBI:29105"/>
        <label>1</label>
    </ligand>
</feature>
<feature type="coiled-coil region" evidence="9">
    <location>
        <begin position="210"/>
        <end position="244"/>
    </location>
</feature>
<accession>A0A640KNC6</accession>
<comment type="caution">
    <text evidence="13">The sequence shown here is derived from an EMBL/GenBank/DDBJ whole genome shotgun (WGS) entry which is preliminary data.</text>
</comment>
<evidence type="ECO:0000256" key="1">
    <source>
        <dbReference type="ARBA" id="ARBA00022723"/>
    </source>
</evidence>
<dbReference type="Gene3D" id="3.30.40.10">
    <property type="entry name" value="Zinc/RING finger domain, C3HC4 (zinc finger)"/>
    <property type="match status" value="1"/>
</dbReference>
<feature type="binding site" evidence="6">
    <location>
        <position position="759"/>
    </location>
    <ligand>
        <name>AMP</name>
        <dbReference type="ChEBI" id="CHEBI:456215"/>
    </ligand>
</feature>
<evidence type="ECO:0000256" key="4">
    <source>
        <dbReference type="ARBA" id="ARBA00022833"/>
    </source>
</evidence>
<dbReference type="AlphaFoldDB" id="A0A640KNC6"/>
<keyword evidence="4" id="KW-0862">Zinc</keyword>
<dbReference type="InterPro" id="IPR011011">
    <property type="entry name" value="Znf_FYVE_PHD"/>
</dbReference>
<feature type="domain" description="PDEase" evidence="12">
    <location>
        <begin position="636"/>
        <end position="964"/>
    </location>
</feature>
<dbReference type="SUPFAM" id="SSF109604">
    <property type="entry name" value="HD-domain/PDEase-like"/>
    <property type="match status" value="1"/>
</dbReference>
<evidence type="ECO:0000259" key="11">
    <source>
        <dbReference type="PROSITE" id="PS50178"/>
    </source>
</evidence>
<organism evidence="13 14">
    <name type="scientific">Leishmania tarentolae</name>
    <name type="common">Sauroleishmania tarentolae</name>
    <dbReference type="NCBI Taxonomy" id="5689"/>
    <lineage>
        <taxon>Eukaryota</taxon>
        <taxon>Discoba</taxon>
        <taxon>Euglenozoa</taxon>
        <taxon>Kinetoplastea</taxon>
        <taxon>Metakinetoplastina</taxon>
        <taxon>Trypanosomatida</taxon>
        <taxon>Trypanosomatidae</taxon>
        <taxon>Leishmaniinae</taxon>
        <taxon>Leishmania</taxon>
        <taxon>lizard Leishmania</taxon>
    </lineage>
</organism>
<feature type="binding site" evidence="6">
    <location>
        <begin position="717"/>
        <end position="721"/>
    </location>
    <ligand>
        <name>AMP</name>
        <dbReference type="ChEBI" id="CHEBI:456215"/>
    </ligand>
</feature>
<keyword evidence="2 8" id="KW-0863">Zinc-finger</keyword>
<protein>
    <submittedName>
        <fullName evidence="13">Uncharacterized protein</fullName>
    </submittedName>
</protein>
<keyword evidence="14" id="KW-1185">Reference proteome</keyword>
<feature type="binding site" evidence="6">
    <location>
        <position position="921"/>
    </location>
    <ligand>
        <name>AMP</name>
        <dbReference type="ChEBI" id="CHEBI:456215"/>
    </ligand>
</feature>
<dbReference type="InterPro" id="IPR036971">
    <property type="entry name" value="PDEase_catalytic_dom_sf"/>
</dbReference>
<dbReference type="PROSITE" id="PS50178">
    <property type="entry name" value="ZF_FYVE"/>
    <property type="match status" value="1"/>
</dbReference>
<keyword evidence="1 7" id="KW-0479">Metal-binding</keyword>
<keyword evidence="3" id="KW-0378">Hydrolase</keyword>
<dbReference type="Pfam" id="PF01363">
    <property type="entry name" value="FYVE"/>
    <property type="match status" value="1"/>
</dbReference>
<dbReference type="OrthoDB" id="568146at2759"/>
<feature type="binding site" evidence="7">
    <location>
        <position position="872"/>
    </location>
    <ligand>
        <name>Zn(2+)</name>
        <dbReference type="ChEBI" id="CHEBI:29105"/>
        <label>1</label>
    </ligand>
</feature>
<dbReference type="SUPFAM" id="SSF57903">
    <property type="entry name" value="FYVE/PHD zinc finger"/>
    <property type="match status" value="1"/>
</dbReference>
<evidence type="ECO:0000313" key="13">
    <source>
        <dbReference type="EMBL" id="GET90565.1"/>
    </source>
</evidence>
<dbReference type="SMART" id="SM00064">
    <property type="entry name" value="FYVE"/>
    <property type="match status" value="1"/>
</dbReference>
<feature type="binding site" evidence="7">
    <location>
        <position position="721"/>
    </location>
    <ligand>
        <name>Zn(2+)</name>
        <dbReference type="ChEBI" id="CHEBI:29105"/>
        <label>1</label>
    </ligand>
</feature>
<dbReference type="GO" id="GO:0004114">
    <property type="term" value="F:3',5'-cyclic-nucleotide phosphodiesterase activity"/>
    <property type="evidence" value="ECO:0007669"/>
    <property type="project" value="InterPro"/>
</dbReference>
<dbReference type="Pfam" id="PF00233">
    <property type="entry name" value="PDEase_I"/>
    <property type="match status" value="1"/>
</dbReference>
<dbReference type="EMBL" id="BLBS01000041">
    <property type="protein sequence ID" value="GET90565.1"/>
    <property type="molecule type" value="Genomic_DNA"/>
</dbReference>
<dbReference type="PROSITE" id="PS51845">
    <property type="entry name" value="PDEASE_I_2"/>
    <property type="match status" value="1"/>
</dbReference>
<dbReference type="Proteomes" id="UP000419144">
    <property type="component" value="Unassembled WGS sequence"/>
</dbReference>
<dbReference type="CDD" id="cd00077">
    <property type="entry name" value="HDc"/>
    <property type="match status" value="1"/>
</dbReference>
<evidence type="ECO:0000256" key="6">
    <source>
        <dbReference type="PIRSR" id="PIRSR623088-2"/>
    </source>
</evidence>
<evidence type="ECO:0000256" key="7">
    <source>
        <dbReference type="PIRSR" id="PIRSR623088-3"/>
    </source>
</evidence>
<dbReference type="InterPro" id="IPR000306">
    <property type="entry name" value="Znf_FYVE"/>
</dbReference>
<feature type="compositionally biased region" description="Low complexity" evidence="10">
    <location>
        <begin position="186"/>
        <end position="196"/>
    </location>
</feature>
<dbReference type="InterPro" id="IPR002073">
    <property type="entry name" value="PDEase_catalytic_dom"/>
</dbReference>
<gene>
    <name evidence="13" type="ORF">LtaPh_2928900</name>
</gene>
<feature type="binding site" evidence="6">
    <location>
        <position position="872"/>
    </location>
    <ligand>
        <name>AMP</name>
        <dbReference type="ChEBI" id="CHEBI:456215"/>
    </ligand>
</feature>
<dbReference type="InterPro" id="IPR017455">
    <property type="entry name" value="Znf_FYVE-rel"/>
</dbReference>